<feature type="repeat" description="ANK" evidence="3">
    <location>
        <begin position="543"/>
        <end position="575"/>
    </location>
</feature>
<keyword evidence="2 3" id="KW-0040">ANK repeat</keyword>
<dbReference type="InterPro" id="IPR051165">
    <property type="entry name" value="Multifunctional_ANK_Repeat"/>
</dbReference>
<dbReference type="InterPro" id="IPR001810">
    <property type="entry name" value="F-box_dom"/>
</dbReference>
<feature type="repeat" description="ANK" evidence="3">
    <location>
        <begin position="153"/>
        <end position="185"/>
    </location>
</feature>
<dbReference type="EMBL" id="KV878972">
    <property type="protein sequence ID" value="OJK02719.1"/>
    <property type="molecule type" value="Genomic_DNA"/>
</dbReference>
<feature type="repeat" description="ANK" evidence="3">
    <location>
        <begin position="223"/>
        <end position="255"/>
    </location>
</feature>
<dbReference type="Pfam" id="PF12796">
    <property type="entry name" value="Ank_2"/>
    <property type="match status" value="3"/>
</dbReference>
<feature type="repeat" description="ANK" evidence="3">
    <location>
        <begin position="402"/>
        <end position="439"/>
    </location>
</feature>
<dbReference type="GeneID" id="30977089"/>
<feature type="repeat" description="ANK" evidence="3">
    <location>
        <begin position="256"/>
        <end position="282"/>
    </location>
</feature>
<protein>
    <recommendedName>
        <fullName evidence="4">F-box domain-containing protein</fullName>
    </recommendedName>
</protein>
<dbReference type="PROSITE" id="PS50297">
    <property type="entry name" value="ANK_REP_REGION"/>
    <property type="match status" value="8"/>
</dbReference>
<dbReference type="OrthoDB" id="366390at2759"/>
<feature type="repeat" description="ANK" evidence="3">
    <location>
        <begin position="87"/>
        <end position="119"/>
    </location>
</feature>
<feature type="domain" description="F-box" evidence="4">
    <location>
        <begin position="1"/>
        <end position="48"/>
    </location>
</feature>
<dbReference type="PANTHER" id="PTHR24123">
    <property type="entry name" value="ANKYRIN REPEAT-CONTAINING"/>
    <property type="match status" value="1"/>
</dbReference>
<evidence type="ECO:0000256" key="3">
    <source>
        <dbReference type="PROSITE-ProRule" id="PRU00023"/>
    </source>
</evidence>
<evidence type="ECO:0000313" key="5">
    <source>
        <dbReference type="EMBL" id="OJK02719.1"/>
    </source>
</evidence>
<dbReference type="PROSITE" id="PS50088">
    <property type="entry name" value="ANK_REPEAT"/>
    <property type="match status" value="9"/>
</dbReference>
<feature type="repeat" description="ANK" evidence="3">
    <location>
        <begin position="293"/>
        <end position="325"/>
    </location>
</feature>
<dbReference type="InterPro" id="IPR002110">
    <property type="entry name" value="Ankyrin_rpt"/>
</dbReference>
<dbReference type="Proteomes" id="UP000184546">
    <property type="component" value="Unassembled WGS sequence"/>
</dbReference>
<dbReference type="SUPFAM" id="SSF48403">
    <property type="entry name" value="Ankyrin repeat"/>
    <property type="match status" value="2"/>
</dbReference>
<accession>A0A1L9X339</accession>
<evidence type="ECO:0000256" key="1">
    <source>
        <dbReference type="ARBA" id="ARBA00022737"/>
    </source>
</evidence>
<feature type="repeat" description="ANK" evidence="3">
    <location>
        <begin position="482"/>
        <end position="503"/>
    </location>
</feature>
<gene>
    <name evidence="5" type="ORF">ASPACDRAFT_57713</name>
</gene>
<feature type="repeat" description="ANK" evidence="3">
    <location>
        <begin position="120"/>
        <end position="152"/>
    </location>
</feature>
<dbReference type="Pfam" id="PF13857">
    <property type="entry name" value="Ank_5"/>
    <property type="match status" value="1"/>
</dbReference>
<dbReference type="VEuPathDB" id="FungiDB:ASPACDRAFT_57713"/>
<dbReference type="STRING" id="690307.A0A1L9X339"/>
<dbReference type="PANTHER" id="PTHR24123:SF33">
    <property type="entry name" value="PROTEIN HOS4"/>
    <property type="match status" value="1"/>
</dbReference>
<organism evidence="5 6">
    <name type="scientific">Aspergillus aculeatus (strain ATCC 16872 / CBS 172.66 / WB 5094)</name>
    <dbReference type="NCBI Taxonomy" id="690307"/>
    <lineage>
        <taxon>Eukaryota</taxon>
        <taxon>Fungi</taxon>
        <taxon>Dikarya</taxon>
        <taxon>Ascomycota</taxon>
        <taxon>Pezizomycotina</taxon>
        <taxon>Eurotiomycetes</taxon>
        <taxon>Eurotiomycetidae</taxon>
        <taxon>Eurotiales</taxon>
        <taxon>Aspergillaceae</taxon>
        <taxon>Aspergillus</taxon>
        <taxon>Aspergillus subgen. Circumdati</taxon>
    </lineage>
</organism>
<keyword evidence="6" id="KW-1185">Reference proteome</keyword>
<evidence type="ECO:0000259" key="4">
    <source>
        <dbReference type="PROSITE" id="PS50181"/>
    </source>
</evidence>
<evidence type="ECO:0000256" key="2">
    <source>
        <dbReference type="ARBA" id="ARBA00023043"/>
    </source>
</evidence>
<sequence length="647" mass="70313">MSLDSLPPELILYLGNFLGPKSLAALTSSAKRFALLLYPQLYTKWIQLYCASPVTYRSSWSSIKTWTSQYAVDYFTRVPTHTFLGQNCSTLVHHFAGAGNLHLLDILIRQGADVNAKNEDGVIPLHLAAYQGHLDVVQALSDLGADINAVDRYCQTPLHMAVRGGHLDVTAHLLKQGADVFTSHADGASPFEMVVIHGLTDFSRIFISSITSAKGDINTPGAQGYTVLHLASWQGYIPIVEFLLAHHADPFERTSTGDTALNLACKQGHTEVVKLLLEAGAESCNDILAPNLRGVTPFHNAVACGCVSLIELLLDSDSDLLAVDVYGKSAIDRALDGPEDVFQLLLRRGPAFWPEHRLQPRLSLDSLWSRLSTEFGWQAVARIIELVSTGRAAVDLSAPFDSERTILHVASSGAYMHRRFHKLILSLVNAGADVDIAEHGSGDTPIHIMLRLVNDCSNRGEYIEIIQKMIHASNALHKLNNEGNSYLHFAAGTGAADIVELLLALMRGEPRPVPDDTAGASADGATALGLSRGSFDVNAGNSEAMTALHWAARGENFRCIRLLVEAGANPWLLDDAGNPPAHYAVCSKNEAAMDYFAHLGAADHERCDVCLENTIRWKQKKQIRCGVVDWGADSLDISYLFEVDAAA</sequence>
<reference evidence="6" key="1">
    <citation type="journal article" date="2017" name="Genome Biol.">
        <title>Comparative genomics reveals high biological diversity and specific adaptations in the industrially and medically important fungal genus Aspergillus.</title>
        <authorList>
            <person name="de Vries R.P."/>
            <person name="Riley R."/>
            <person name="Wiebenga A."/>
            <person name="Aguilar-Osorio G."/>
            <person name="Amillis S."/>
            <person name="Uchima C.A."/>
            <person name="Anderluh G."/>
            <person name="Asadollahi M."/>
            <person name="Askin M."/>
            <person name="Barry K."/>
            <person name="Battaglia E."/>
            <person name="Bayram O."/>
            <person name="Benocci T."/>
            <person name="Braus-Stromeyer S.A."/>
            <person name="Caldana C."/>
            <person name="Canovas D."/>
            <person name="Cerqueira G.C."/>
            <person name="Chen F."/>
            <person name="Chen W."/>
            <person name="Choi C."/>
            <person name="Clum A."/>
            <person name="Dos Santos R.A."/>
            <person name="Damasio A.R."/>
            <person name="Diallinas G."/>
            <person name="Emri T."/>
            <person name="Fekete E."/>
            <person name="Flipphi M."/>
            <person name="Freyberg S."/>
            <person name="Gallo A."/>
            <person name="Gournas C."/>
            <person name="Habgood R."/>
            <person name="Hainaut M."/>
            <person name="Harispe M.L."/>
            <person name="Henrissat B."/>
            <person name="Hilden K.S."/>
            <person name="Hope R."/>
            <person name="Hossain A."/>
            <person name="Karabika E."/>
            <person name="Karaffa L."/>
            <person name="Karanyi Z."/>
            <person name="Krasevec N."/>
            <person name="Kuo A."/>
            <person name="Kusch H."/>
            <person name="LaButti K."/>
            <person name="Lagendijk E.L."/>
            <person name="Lapidus A."/>
            <person name="Levasseur A."/>
            <person name="Lindquist E."/>
            <person name="Lipzen A."/>
            <person name="Logrieco A.F."/>
            <person name="MacCabe A."/>
            <person name="Maekelae M.R."/>
            <person name="Malavazi I."/>
            <person name="Melin P."/>
            <person name="Meyer V."/>
            <person name="Mielnichuk N."/>
            <person name="Miskei M."/>
            <person name="Molnar A.P."/>
            <person name="Mule G."/>
            <person name="Ngan C.Y."/>
            <person name="Orejas M."/>
            <person name="Orosz E."/>
            <person name="Ouedraogo J.P."/>
            <person name="Overkamp K.M."/>
            <person name="Park H.-S."/>
            <person name="Perrone G."/>
            <person name="Piumi F."/>
            <person name="Punt P.J."/>
            <person name="Ram A.F."/>
            <person name="Ramon A."/>
            <person name="Rauscher S."/>
            <person name="Record E."/>
            <person name="Riano-Pachon D.M."/>
            <person name="Robert V."/>
            <person name="Roehrig J."/>
            <person name="Ruller R."/>
            <person name="Salamov A."/>
            <person name="Salih N.S."/>
            <person name="Samson R.A."/>
            <person name="Sandor E."/>
            <person name="Sanguinetti M."/>
            <person name="Schuetze T."/>
            <person name="Sepcic K."/>
            <person name="Shelest E."/>
            <person name="Sherlock G."/>
            <person name="Sophianopoulou V."/>
            <person name="Squina F.M."/>
            <person name="Sun H."/>
            <person name="Susca A."/>
            <person name="Todd R.B."/>
            <person name="Tsang A."/>
            <person name="Unkles S.E."/>
            <person name="van de Wiele N."/>
            <person name="van Rossen-Uffink D."/>
            <person name="Oliveira J.V."/>
            <person name="Vesth T.C."/>
            <person name="Visser J."/>
            <person name="Yu J.-H."/>
            <person name="Zhou M."/>
            <person name="Andersen M.R."/>
            <person name="Archer D.B."/>
            <person name="Baker S.E."/>
            <person name="Benoit I."/>
            <person name="Brakhage A.A."/>
            <person name="Braus G.H."/>
            <person name="Fischer R."/>
            <person name="Frisvad J.C."/>
            <person name="Goldman G.H."/>
            <person name="Houbraken J."/>
            <person name="Oakley B."/>
            <person name="Pocsi I."/>
            <person name="Scazzocchio C."/>
            <person name="Seiboth B."/>
            <person name="vanKuyk P.A."/>
            <person name="Wortman J."/>
            <person name="Dyer P.S."/>
            <person name="Grigoriev I.V."/>
        </authorList>
    </citation>
    <scope>NUCLEOTIDE SEQUENCE [LARGE SCALE GENOMIC DNA]</scope>
    <source>
        <strain evidence="6">ATCC 16872 / CBS 172.66 / WB 5094</strain>
    </source>
</reference>
<dbReference type="RefSeq" id="XP_020059058.1">
    <property type="nucleotide sequence ID" value="XM_020203275.1"/>
</dbReference>
<dbReference type="PROSITE" id="PS50181">
    <property type="entry name" value="FBOX"/>
    <property type="match status" value="1"/>
</dbReference>
<name>A0A1L9X339_ASPA1</name>
<dbReference type="AlphaFoldDB" id="A0A1L9X339"/>
<dbReference type="InterPro" id="IPR036770">
    <property type="entry name" value="Ankyrin_rpt-contain_sf"/>
</dbReference>
<proteinExistence type="predicted"/>
<keyword evidence="1" id="KW-0677">Repeat</keyword>
<dbReference type="Gene3D" id="1.25.40.20">
    <property type="entry name" value="Ankyrin repeat-containing domain"/>
    <property type="match status" value="3"/>
</dbReference>
<evidence type="ECO:0000313" key="6">
    <source>
        <dbReference type="Proteomes" id="UP000184546"/>
    </source>
</evidence>
<dbReference type="SMART" id="SM00248">
    <property type="entry name" value="ANK"/>
    <property type="match status" value="13"/>
</dbReference>